<feature type="compositionally biased region" description="Low complexity" evidence="1">
    <location>
        <begin position="219"/>
        <end position="237"/>
    </location>
</feature>
<dbReference type="Proteomes" id="UP000677228">
    <property type="component" value="Unassembled WGS sequence"/>
</dbReference>
<dbReference type="InterPro" id="IPR005162">
    <property type="entry name" value="Retrotrans_gag_dom"/>
</dbReference>
<dbReference type="Pfam" id="PF03732">
    <property type="entry name" value="Retrotrans_gag"/>
    <property type="match status" value="1"/>
</dbReference>
<comment type="caution">
    <text evidence="3">The sequence shown here is derived from an EMBL/GenBank/DDBJ whole genome shotgun (WGS) entry which is preliminary data.</text>
</comment>
<proteinExistence type="predicted"/>
<evidence type="ECO:0000313" key="4">
    <source>
        <dbReference type="EMBL" id="CAF3626967.1"/>
    </source>
</evidence>
<evidence type="ECO:0000313" key="5">
    <source>
        <dbReference type="Proteomes" id="UP000677228"/>
    </source>
</evidence>
<name>A0A8S2D4J9_9BILA</name>
<accession>A0A8S2D4J9</accession>
<dbReference type="AlphaFoldDB" id="A0A8S2D4J9"/>
<evidence type="ECO:0000259" key="2">
    <source>
        <dbReference type="Pfam" id="PF03732"/>
    </source>
</evidence>
<dbReference type="EMBL" id="CAJNOK010002044">
    <property type="protein sequence ID" value="CAF0842015.1"/>
    <property type="molecule type" value="Genomic_DNA"/>
</dbReference>
<dbReference type="PANTHER" id="PTHR33223">
    <property type="entry name" value="CCHC-TYPE DOMAIN-CONTAINING PROTEIN"/>
    <property type="match status" value="1"/>
</dbReference>
<feature type="compositionally biased region" description="Basic and acidic residues" evidence="1">
    <location>
        <begin position="238"/>
        <end position="254"/>
    </location>
</feature>
<feature type="region of interest" description="Disordered" evidence="1">
    <location>
        <begin position="216"/>
        <end position="254"/>
    </location>
</feature>
<sequence>MSISDNIKKFAGTTKEALRRFILEYQQKAKSAYGWDNETILNSISHWLTDAAAEWYQQLIQSNELPKSWNAFAKLLARFSSPERKEALKIQRNQCRQGPNESVADFYQRYKGLALEIDPRISELQLRKHLFRKLRSEVITLMGVEADELSIPRMMKRAEKVELLLLHQRKDAQQEGMFESSTVITSVRDPGQQEIITTKKKFIRPDPTTVAVIESIQTSSQSNSLNNSNNNNNNSNMNKRDQGWWRREHDDRNI</sequence>
<dbReference type="Proteomes" id="UP000682733">
    <property type="component" value="Unassembled WGS sequence"/>
</dbReference>
<feature type="domain" description="Retrotransposon gag" evidence="2">
    <location>
        <begin position="44"/>
        <end position="118"/>
    </location>
</feature>
<reference evidence="3" key="1">
    <citation type="submission" date="2021-02" db="EMBL/GenBank/DDBJ databases">
        <authorList>
            <person name="Nowell W R."/>
        </authorList>
    </citation>
    <scope>NUCLEOTIDE SEQUENCE</scope>
</reference>
<dbReference type="EMBL" id="CAJOBA010002044">
    <property type="protein sequence ID" value="CAF3626967.1"/>
    <property type="molecule type" value="Genomic_DNA"/>
</dbReference>
<gene>
    <name evidence="3" type="ORF">OVA965_LOCUS6691</name>
    <name evidence="4" type="ORF">TMI583_LOCUS6687</name>
</gene>
<evidence type="ECO:0000313" key="3">
    <source>
        <dbReference type="EMBL" id="CAF0842015.1"/>
    </source>
</evidence>
<evidence type="ECO:0000256" key="1">
    <source>
        <dbReference type="SAM" id="MobiDB-lite"/>
    </source>
</evidence>
<organism evidence="3 5">
    <name type="scientific">Didymodactylos carnosus</name>
    <dbReference type="NCBI Taxonomy" id="1234261"/>
    <lineage>
        <taxon>Eukaryota</taxon>
        <taxon>Metazoa</taxon>
        <taxon>Spiralia</taxon>
        <taxon>Gnathifera</taxon>
        <taxon>Rotifera</taxon>
        <taxon>Eurotatoria</taxon>
        <taxon>Bdelloidea</taxon>
        <taxon>Philodinida</taxon>
        <taxon>Philodinidae</taxon>
        <taxon>Didymodactylos</taxon>
    </lineage>
</organism>
<protein>
    <recommendedName>
        <fullName evidence="2">Retrotransposon gag domain-containing protein</fullName>
    </recommendedName>
</protein>
<dbReference type="PANTHER" id="PTHR33223:SF6">
    <property type="entry name" value="CCHC-TYPE DOMAIN-CONTAINING PROTEIN"/>
    <property type="match status" value="1"/>
</dbReference>